<accession>A0A0K0EM18</accession>
<dbReference type="WBParaSite" id="SSTP_0001050600.1">
    <property type="protein sequence ID" value="SSTP_0001050600.1"/>
    <property type="gene ID" value="SSTP_0001050600"/>
</dbReference>
<keyword evidence="1" id="KW-0732">Signal</keyword>
<dbReference type="WBParaSite" id="TCONS_00014389.p1">
    <property type="protein sequence ID" value="TCONS_00014389.p1"/>
    <property type="gene ID" value="XLOC_009599"/>
</dbReference>
<evidence type="ECO:0000313" key="2">
    <source>
        <dbReference type="Proteomes" id="UP000035681"/>
    </source>
</evidence>
<reference evidence="3" key="1">
    <citation type="submission" date="2015-08" db="UniProtKB">
        <authorList>
            <consortium name="WormBaseParasite"/>
        </authorList>
    </citation>
    <scope>IDENTIFICATION</scope>
</reference>
<evidence type="ECO:0000313" key="3">
    <source>
        <dbReference type="WBParaSite" id="SSTP_0001050600.1"/>
    </source>
</evidence>
<keyword evidence="2" id="KW-1185">Reference proteome</keyword>
<protein>
    <submittedName>
        <fullName evidence="3">CX domain-containing protein</fullName>
    </submittedName>
</protein>
<dbReference type="PANTHER" id="PTHR36937">
    <property type="entry name" value="PROTEIN CBG20935-RELATED"/>
    <property type="match status" value="1"/>
</dbReference>
<evidence type="ECO:0000256" key="1">
    <source>
        <dbReference type="SAM" id="SignalP"/>
    </source>
</evidence>
<organism evidence="3">
    <name type="scientific">Strongyloides stercoralis</name>
    <name type="common">Threadworm</name>
    <dbReference type="NCBI Taxonomy" id="6248"/>
    <lineage>
        <taxon>Eukaryota</taxon>
        <taxon>Metazoa</taxon>
        <taxon>Ecdysozoa</taxon>
        <taxon>Nematoda</taxon>
        <taxon>Chromadorea</taxon>
        <taxon>Rhabditida</taxon>
        <taxon>Tylenchina</taxon>
        <taxon>Panagrolaimomorpha</taxon>
        <taxon>Strongyloidoidea</taxon>
        <taxon>Strongyloididae</taxon>
        <taxon>Strongyloides</taxon>
    </lineage>
</organism>
<feature type="chain" id="PRO_5005328295" evidence="1">
    <location>
        <begin position="23"/>
        <end position="324"/>
    </location>
</feature>
<dbReference type="Proteomes" id="UP000035681">
    <property type="component" value="Unplaced"/>
</dbReference>
<dbReference type="AlphaFoldDB" id="A0A0K0EM18"/>
<dbReference type="PANTHER" id="PTHR36937:SF4">
    <property type="entry name" value="SECRETED PROTEIN"/>
    <property type="match status" value="1"/>
</dbReference>
<feature type="signal peptide" evidence="1">
    <location>
        <begin position="1"/>
        <end position="22"/>
    </location>
</feature>
<proteinExistence type="predicted"/>
<sequence>MARLRSIIYLLYISIFIIPKKAITSSNKDALRDRLLHTACEKNSAFVFCSPSTTTKSPTTFRDSNNNINRMRKVNDNRQSNEVFRKSDFIEDDKEFQKPIIRSDKEIRESCFKYYPLITQSCGKQHLRKETVAKCMGYFRDCKQFIPQGDPLGAIANAFTSGVALNYGSFDVKGIPFYPINEEGAIGAGSFGDVGFGSWGGGYSHNVGVRDYWNQNFDVGANWYEGRYGYRTGWSVPLVQSLGVEGGGGTDVNVPIRADKLGTVDVDNHYGVGGYYKHNYHTGVDWRKGEVQNTFGVGVPFVGAGFLTGTAVAFPSIDTWLPRG</sequence>
<name>A0A0K0EM18_STRER</name>